<proteinExistence type="predicted"/>
<dbReference type="InterPro" id="IPR011250">
    <property type="entry name" value="OMP/PagP_B-barrel"/>
</dbReference>
<dbReference type="Proteomes" id="UP000477070">
    <property type="component" value="Unassembled WGS sequence"/>
</dbReference>
<dbReference type="SUPFAM" id="SSF56925">
    <property type="entry name" value="OMPA-like"/>
    <property type="match status" value="1"/>
</dbReference>
<evidence type="ECO:0000313" key="2">
    <source>
        <dbReference type="EMBL" id="MWV70699.1"/>
    </source>
</evidence>
<protein>
    <submittedName>
        <fullName evidence="3">Outer membrane beta-barrel protein</fullName>
    </submittedName>
</protein>
<accession>A0A347VP64</accession>
<reference evidence="3 4" key="1">
    <citation type="journal article" date="2014" name="Genome Announc.">
        <title>Draft genome sequences of eight enterohepatic helicobacter species isolated from both laboratory and wild rodents.</title>
        <authorList>
            <person name="Sheh A."/>
            <person name="Shen Z."/>
            <person name="Fox J.G."/>
        </authorList>
    </citation>
    <scope>NUCLEOTIDE SEQUENCE [LARGE SCALE GENOMIC DNA]</scope>
    <source>
        <strain evidence="3 4">MIT 97-6194</strain>
    </source>
</reference>
<name>A0A347VP64_9HELI</name>
<dbReference type="RefSeq" id="WP_034572537.1">
    <property type="nucleotide sequence ID" value="NZ_JRMP02000006.1"/>
</dbReference>
<comment type="caution">
    <text evidence="3">The sequence shown here is derived from an EMBL/GenBank/DDBJ whole genome shotgun (WGS) entry which is preliminary data.</text>
</comment>
<keyword evidence="4" id="KW-1185">Reference proteome</keyword>
<reference evidence="2 5" key="4">
    <citation type="submission" date="2019-12" db="EMBL/GenBank/DDBJ databases">
        <title>Multi-Generational Helicobacter saguini Isolates.</title>
        <authorList>
            <person name="Mannion A."/>
            <person name="Shen Z."/>
            <person name="Fox J.G."/>
        </authorList>
    </citation>
    <scope>NUCLEOTIDE SEQUENCE [LARGE SCALE GENOMIC DNA]</scope>
    <source>
        <strain evidence="2">16-048</strain>
        <strain evidence="5">16-048 (F4)</strain>
    </source>
</reference>
<reference evidence="3 4" key="2">
    <citation type="journal article" date="2016" name="Infect. Immun.">
        <title>Helicobacter saguini, a Novel Helicobacter Isolated from Cotton-Top Tamarins with Ulcerative Colitis, Has Proinflammatory Properties and Induces Typhlocolitis and Dysplasia in Gnotobiotic IL-10-/- Mice.</title>
        <authorList>
            <person name="Shen Z."/>
            <person name="Mannion A."/>
            <person name="Whary M.T."/>
            <person name="Muthupalani S."/>
            <person name="Sheh A."/>
            <person name="Feng Y."/>
            <person name="Gong G."/>
            <person name="Vandamme P."/>
            <person name="Holcombe H.R."/>
            <person name="Paster B.J."/>
            <person name="Fox J.G."/>
        </authorList>
    </citation>
    <scope>NUCLEOTIDE SEQUENCE [LARGE SCALE GENOMIC DNA]</scope>
    <source>
        <strain evidence="3 4">MIT 97-6194</strain>
    </source>
</reference>
<dbReference type="EMBL" id="JRMP02000006">
    <property type="protein sequence ID" value="TLD94588.1"/>
    <property type="molecule type" value="Genomic_DNA"/>
</dbReference>
<dbReference type="Pfam" id="PF01856">
    <property type="entry name" value="HP_OMP"/>
    <property type="match status" value="1"/>
</dbReference>
<dbReference type="AlphaFoldDB" id="A0A347VP64"/>
<dbReference type="Proteomes" id="UP000029714">
    <property type="component" value="Unassembled WGS sequence"/>
</dbReference>
<evidence type="ECO:0000313" key="4">
    <source>
        <dbReference type="Proteomes" id="UP000029714"/>
    </source>
</evidence>
<dbReference type="InterPro" id="IPR002718">
    <property type="entry name" value="OMP_Helicobacter"/>
</dbReference>
<reference evidence="3" key="3">
    <citation type="submission" date="2018-04" db="EMBL/GenBank/DDBJ databases">
        <authorList>
            <person name="Sheh A."/>
            <person name="Shen Z."/>
            <person name="Mannion A.J."/>
            <person name="Fox J.G."/>
        </authorList>
    </citation>
    <scope>NUCLEOTIDE SEQUENCE</scope>
    <source>
        <strain evidence="3">MIT 97-6194</strain>
    </source>
</reference>
<organism evidence="3 4">
    <name type="scientific">Helicobacter saguini</name>
    <dbReference type="NCBI Taxonomy" id="1548018"/>
    <lineage>
        <taxon>Bacteria</taxon>
        <taxon>Pseudomonadati</taxon>
        <taxon>Campylobacterota</taxon>
        <taxon>Epsilonproteobacteria</taxon>
        <taxon>Campylobacterales</taxon>
        <taxon>Helicobacteraceae</taxon>
        <taxon>Helicobacter</taxon>
    </lineage>
</organism>
<feature type="chain" id="PRO_5036063066" evidence="1">
    <location>
        <begin position="18"/>
        <end position="188"/>
    </location>
</feature>
<evidence type="ECO:0000313" key="5">
    <source>
        <dbReference type="Proteomes" id="UP000477070"/>
    </source>
</evidence>
<feature type="signal peptide" evidence="1">
    <location>
        <begin position="1"/>
        <end position="17"/>
    </location>
</feature>
<gene>
    <name evidence="2" type="ORF">DCO61_12080</name>
    <name evidence="3" type="ORF">LS64_005345</name>
</gene>
<evidence type="ECO:0000313" key="3">
    <source>
        <dbReference type="EMBL" id="TLD94588.1"/>
    </source>
</evidence>
<evidence type="ECO:0000256" key="1">
    <source>
        <dbReference type="SAM" id="SignalP"/>
    </source>
</evidence>
<dbReference type="OrthoDB" id="5329747at2"/>
<sequence length="188" mass="19882">MKKFLAAGLLSVAVAQAGVFVGVQGGYDIGAGRTGSGKFDLPIYNGITQGGWSVGANAGYELNFGLIGLRGYLQLDYSKFLEGAGADKFHNIDIDLNVDALVNFINGGAFGMGVFVGVGAGYQYTILDTESVGAIPLFARAGLTFNILEHNRVDLGIKLPITGWNINGPLDVGFYSPLKIQASYKFIF</sequence>
<keyword evidence="1" id="KW-0732">Signal</keyword>
<dbReference type="EMBL" id="QBIU01000002">
    <property type="protein sequence ID" value="MWV70699.1"/>
    <property type="molecule type" value="Genomic_DNA"/>
</dbReference>